<dbReference type="Pfam" id="PF13517">
    <property type="entry name" value="FG-GAP_3"/>
    <property type="match status" value="1"/>
</dbReference>
<reference evidence="3" key="2">
    <citation type="submission" date="2020-09" db="EMBL/GenBank/DDBJ databases">
        <authorList>
            <person name="Sun Q."/>
            <person name="Ohkuma M."/>
        </authorList>
    </citation>
    <scope>NUCLEOTIDE SEQUENCE</scope>
    <source>
        <strain evidence="3">JCM 3172</strain>
    </source>
</reference>
<dbReference type="AlphaFoldDB" id="A0A918LX53"/>
<reference evidence="3" key="1">
    <citation type="journal article" date="2014" name="Int. J. Syst. Evol. Microbiol.">
        <title>Complete genome sequence of Corynebacterium casei LMG S-19264T (=DSM 44701T), isolated from a smear-ripened cheese.</title>
        <authorList>
            <consortium name="US DOE Joint Genome Institute (JGI-PGF)"/>
            <person name="Walter F."/>
            <person name="Albersmeier A."/>
            <person name="Kalinowski J."/>
            <person name="Ruckert C."/>
        </authorList>
    </citation>
    <scope>NUCLEOTIDE SEQUENCE</scope>
    <source>
        <strain evidence="3">JCM 3172</strain>
    </source>
</reference>
<gene>
    <name evidence="3" type="ORF">GCM10014713_64960</name>
</gene>
<dbReference type="Gene3D" id="2.115.10.10">
    <property type="entry name" value="Tachylectin 2"/>
    <property type="match status" value="1"/>
</dbReference>
<feature type="region of interest" description="Disordered" evidence="2">
    <location>
        <begin position="1"/>
        <end position="24"/>
    </location>
</feature>
<sequence>MREEGEDRVSRQANPHDCNDNGSTDVLARDASGALWRDDLFDWPSGSQITTAKRTKIGTGWQVYSQIEAAGNLVGTPAGDLVARDTAGVLWLYQGTGTGTFTSRVKIGTGWSGFTHLVGAGDATGDGRPDLIAYGPNGTSVYRLTGTTTAPLTRQTAPLTRQTTTLYAGEGSKFNTVAQKQAPRATRAAAPRRHTSCRTGRAGQGRGACLTRKRCVRT</sequence>
<dbReference type="Proteomes" id="UP000619486">
    <property type="component" value="Unassembled WGS sequence"/>
</dbReference>
<feature type="region of interest" description="Disordered" evidence="2">
    <location>
        <begin position="178"/>
        <end position="203"/>
    </location>
</feature>
<evidence type="ECO:0000256" key="2">
    <source>
        <dbReference type="SAM" id="MobiDB-lite"/>
    </source>
</evidence>
<accession>A0A918LX53</accession>
<keyword evidence="4" id="KW-1185">Reference proteome</keyword>
<keyword evidence="1" id="KW-0732">Signal</keyword>
<evidence type="ECO:0000313" key="3">
    <source>
        <dbReference type="EMBL" id="GGT62606.1"/>
    </source>
</evidence>
<name>A0A918LX53_9ACTN</name>
<evidence type="ECO:0008006" key="5">
    <source>
        <dbReference type="Google" id="ProtNLM"/>
    </source>
</evidence>
<protein>
    <recommendedName>
        <fullName evidence="5">VCBS repeat-containing protein</fullName>
    </recommendedName>
</protein>
<feature type="compositionally biased region" description="Basic and acidic residues" evidence="2">
    <location>
        <begin position="1"/>
        <end position="10"/>
    </location>
</feature>
<dbReference type="InterPro" id="IPR013517">
    <property type="entry name" value="FG-GAP"/>
</dbReference>
<proteinExistence type="predicted"/>
<dbReference type="RefSeq" id="WP_229833320.1">
    <property type="nucleotide sequence ID" value="NZ_BMQQ01000042.1"/>
</dbReference>
<organism evidence="3 4">
    <name type="scientific">Streptomyces purpureus</name>
    <dbReference type="NCBI Taxonomy" id="1951"/>
    <lineage>
        <taxon>Bacteria</taxon>
        <taxon>Bacillati</taxon>
        <taxon>Actinomycetota</taxon>
        <taxon>Actinomycetes</taxon>
        <taxon>Kitasatosporales</taxon>
        <taxon>Streptomycetaceae</taxon>
        <taxon>Streptomyces</taxon>
    </lineage>
</organism>
<evidence type="ECO:0000256" key="1">
    <source>
        <dbReference type="ARBA" id="ARBA00022729"/>
    </source>
</evidence>
<comment type="caution">
    <text evidence="3">The sequence shown here is derived from an EMBL/GenBank/DDBJ whole genome shotgun (WGS) entry which is preliminary data.</text>
</comment>
<dbReference type="EMBL" id="BMQQ01000042">
    <property type="protein sequence ID" value="GGT62606.1"/>
    <property type="molecule type" value="Genomic_DNA"/>
</dbReference>
<dbReference type="SUPFAM" id="SSF69318">
    <property type="entry name" value="Integrin alpha N-terminal domain"/>
    <property type="match status" value="1"/>
</dbReference>
<dbReference type="InterPro" id="IPR028994">
    <property type="entry name" value="Integrin_alpha_N"/>
</dbReference>
<evidence type="ECO:0000313" key="4">
    <source>
        <dbReference type="Proteomes" id="UP000619486"/>
    </source>
</evidence>